<evidence type="ECO:0000313" key="2">
    <source>
        <dbReference type="EMBL" id="KAE9394889.1"/>
    </source>
</evidence>
<dbReference type="AlphaFoldDB" id="A0A6A4H9E8"/>
<accession>A0A6A4H9E8</accession>
<feature type="region of interest" description="Disordered" evidence="1">
    <location>
        <begin position="21"/>
        <end position="47"/>
    </location>
</feature>
<evidence type="ECO:0000256" key="1">
    <source>
        <dbReference type="SAM" id="MobiDB-lite"/>
    </source>
</evidence>
<proteinExistence type="predicted"/>
<sequence>MPKDLPGFYFDSEKNRYFPLNSSKPVSANKPSASSSQAVSDTPLDRSSRWKLAGFKSSEPETLEFFTIPCESTQVPCESKCLCGPQK</sequence>
<keyword evidence="3" id="KW-1185">Reference proteome</keyword>
<feature type="compositionally biased region" description="Polar residues" evidence="1">
    <location>
        <begin position="21"/>
        <end position="40"/>
    </location>
</feature>
<name>A0A6A4H9E8_9AGAR</name>
<evidence type="ECO:0000313" key="3">
    <source>
        <dbReference type="Proteomes" id="UP000799118"/>
    </source>
</evidence>
<protein>
    <submittedName>
        <fullName evidence="2">Uncharacterized protein</fullName>
    </submittedName>
</protein>
<dbReference type="Proteomes" id="UP000799118">
    <property type="component" value="Unassembled WGS sequence"/>
</dbReference>
<reference evidence="2" key="1">
    <citation type="journal article" date="2019" name="Environ. Microbiol.">
        <title>Fungal ecological strategies reflected in gene transcription - a case study of two litter decomposers.</title>
        <authorList>
            <person name="Barbi F."/>
            <person name="Kohler A."/>
            <person name="Barry K."/>
            <person name="Baskaran P."/>
            <person name="Daum C."/>
            <person name="Fauchery L."/>
            <person name="Ihrmark K."/>
            <person name="Kuo A."/>
            <person name="LaButti K."/>
            <person name="Lipzen A."/>
            <person name="Morin E."/>
            <person name="Grigoriev I.V."/>
            <person name="Henrissat B."/>
            <person name="Lindahl B."/>
            <person name="Martin F."/>
        </authorList>
    </citation>
    <scope>NUCLEOTIDE SEQUENCE</scope>
    <source>
        <strain evidence="2">JB14</strain>
    </source>
</reference>
<dbReference type="EMBL" id="ML769541">
    <property type="protein sequence ID" value="KAE9394889.1"/>
    <property type="molecule type" value="Genomic_DNA"/>
</dbReference>
<dbReference type="OrthoDB" id="3068031at2759"/>
<gene>
    <name evidence="2" type="ORF">BT96DRAFT_169210</name>
</gene>
<organism evidence="2 3">
    <name type="scientific">Gymnopus androsaceus JB14</name>
    <dbReference type="NCBI Taxonomy" id="1447944"/>
    <lineage>
        <taxon>Eukaryota</taxon>
        <taxon>Fungi</taxon>
        <taxon>Dikarya</taxon>
        <taxon>Basidiomycota</taxon>
        <taxon>Agaricomycotina</taxon>
        <taxon>Agaricomycetes</taxon>
        <taxon>Agaricomycetidae</taxon>
        <taxon>Agaricales</taxon>
        <taxon>Marasmiineae</taxon>
        <taxon>Omphalotaceae</taxon>
        <taxon>Gymnopus</taxon>
    </lineage>
</organism>